<dbReference type="InterPro" id="IPR022776">
    <property type="entry name" value="TRM13/UPF0224_CHHC_Znf_dom"/>
</dbReference>
<dbReference type="InterPro" id="IPR007871">
    <property type="entry name" value="Methyltransferase_TRM13"/>
</dbReference>
<feature type="domain" description="CHHC U11-48K-type" evidence="16">
    <location>
        <begin position="69"/>
        <end position="96"/>
    </location>
</feature>
<evidence type="ECO:0000256" key="8">
    <source>
        <dbReference type="ARBA" id="ARBA00022694"/>
    </source>
</evidence>
<dbReference type="GO" id="GO:0008270">
    <property type="term" value="F:zinc ion binding"/>
    <property type="evidence" value="ECO:0007669"/>
    <property type="project" value="UniProtKB-KW"/>
</dbReference>
<dbReference type="EC" id="2.1.1.225" evidence="3 15"/>
<evidence type="ECO:0000256" key="14">
    <source>
        <dbReference type="ARBA" id="ARBA00049393"/>
    </source>
</evidence>
<evidence type="ECO:0000256" key="9">
    <source>
        <dbReference type="ARBA" id="ARBA00022723"/>
    </source>
</evidence>
<evidence type="ECO:0000256" key="1">
    <source>
        <dbReference type="ARBA" id="ARBA00002267"/>
    </source>
</evidence>
<accession>A0AAN7VZI0</accession>
<comment type="caution">
    <text evidence="17">The sequence shown here is derived from an EMBL/GenBank/DDBJ whole genome shotgun (WGS) entry which is preliminary data.</text>
</comment>
<dbReference type="Pfam" id="PF11722">
    <property type="entry name" value="zf-TRM13_CCCH"/>
    <property type="match status" value="1"/>
</dbReference>
<keyword evidence="9 15" id="KW-0479">Metal-binding</keyword>
<dbReference type="GO" id="GO:0030488">
    <property type="term" value="P:tRNA methylation"/>
    <property type="evidence" value="ECO:0007669"/>
    <property type="project" value="InterPro"/>
</dbReference>
<keyword evidence="18" id="KW-1185">Reference proteome</keyword>
<evidence type="ECO:0000256" key="6">
    <source>
        <dbReference type="ARBA" id="ARBA00022679"/>
    </source>
</evidence>
<comment type="function">
    <text evidence="1 15">tRNA methylase which 2'-O-methylates cytidine(4) in tRNA(Pro) and tRNA(Gly)(GCC), and adenosine(4) in tRNA(His).</text>
</comment>
<evidence type="ECO:0000256" key="12">
    <source>
        <dbReference type="ARBA" id="ARBA00048165"/>
    </source>
</evidence>
<proteinExistence type="inferred from homology"/>
<comment type="similarity">
    <text evidence="2 15">Belongs to the methyltransferase TRM13 family.</text>
</comment>
<evidence type="ECO:0000256" key="4">
    <source>
        <dbReference type="ARBA" id="ARBA00015883"/>
    </source>
</evidence>
<dbReference type="PROSITE" id="PS51800">
    <property type="entry name" value="ZF_CHHC_U11_48K"/>
    <property type="match status" value="1"/>
</dbReference>
<keyword evidence="6 15" id="KW-0808">Transferase</keyword>
<keyword evidence="5 15" id="KW-0489">Methyltransferase</keyword>
<evidence type="ECO:0000256" key="10">
    <source>
        <dbReference type="ARBA" id="ARBA00022771"/>
    </source>
</evidence>
<evidence type="ECO:0000256" key="5">
    <source>
        <dbReference type="ARBA" id="ARBA00022603"/>
    </source>
</evidence>
<evidence type="ECO:0000256" key="15">
    <source>
        <dbReference type="RuleBase" id="RU367103"/>
    </source>
</evidence>
<evidence type="ECO:0000256" key="2">
    <source>
        <dbReference type="ARBA" id="ARBA00005265"/>
    </source>
</evidence>
<comment type="catalytic activity">
    <reaction evidence="13 15">
        <text>cytidine(4) in tRNA(Gly)(GCC) + S-adenosyl-L-methionine = 2'-O-methylcytidine(4) in tRNA(Gly)(GCC) + S-adenosyl-L-homocysteine + H(+)</text>
        <dbReference type="Rhea" id="RHEA:43192"/>
        <dbReference type="Rhea" id="RHEA-COMP:10399"/>
        <dbReference type="Rhea" id="RHEA-COMP:10400"/>
        <dbReference type="ChEBI" id="CHEBI:15378"/>
        <dbReference type="ChEBI" id="CHEBI:57856"/>
        <dbReference type="ChEBI" id="CHEBI:59789"/>
        <dbReference type="ChEBI" id="CHEBI:74495"/>
        <dbReference type="ChEBI" id="CHEBI:82748"/>
        <dbReference type="EC" id="2.1.1.225"/>
    </reaction>
</comment>
<dbReference type="PANTHER" id="PTHR12998">
    <property type="entry name" value="TRNA:M(4)X MODIFICATION ENZYME TRM13 HOMOLOG"/>
    <property type="match status" value="1"/>
</dbReference>
<dbReference type="EMBL" id="JAWIZZ010000055">
    <property type="protein sequence ID" value="KAK5774244.1"/>
    <property type="molecule type" value="Genomic_DNA"/>
</dbReference>
<dbReference type="Proteomes" id="UP001306508">
    <property type="component" value="Unassembled WGS sequence"/>
</dbReference>
<evidence type="ECO:0000313" key="17">
    <source>
        <dbReference type="EMBL" id="KAK5774244.1"/>
    </source>
</evidence>
<dbReference type="AlphaFoldDB" id="A0AAN7VZI0"/>
<keyword evidence="11 15" id="KW-0862">Zinc</keyword>
<organism evidence="17 18">
    <name type="scientific">Arxiozyma heterogenica</name>
    <dbReference type="NCBI Taxonomy" id="278026"/>
    <lineage>
        <taxon>Eukaryota</taxon>
        <taxon>Fungi</taxon>
        <taxon>Dikarya</taxon>
        <taxon>Ascomycota</taxon>
        <taxon>Saccharomycotina</taxon>
        <taxon>Saccharomycetes</taxon>
        <taxon>Saccharomycetales</taxon>
        <taxon>Saccharomycetaceae</taxon>
        <taxon>Arxiozyma</taxon>
    </lineage>
</organism>
<gene>
    <name evidence="17" type="ORF">RI543_004533</name>
</gene>
<dbReference type="InterPro" id="IPR039044">
    <property type="entry name" value="Trm13"/>
</dbReference>
<evidence type="ECO:0000256" key="11">
    <source>
        <dbReference type="ARBA" id="ARBA00022833"/>
    </source>
</evidence>
<protein>
    <recommendedName>
        <fullName evidence="4 15">tRNA:m(4)X modification enzyme TRM13</fullName>
        <ecNumber evidence="3 15">2.1.1.225</ecNumber>
    </recommendedName>
</protein>
<evidence type="ECO:0000256" key="7">
    <source>
        <dbReference type="ARBA" id="ARBA00022691"/>
    </source>
</evidence>
<reference evidence="18" key="1">
    <citation type="submission" date="2023-07" db="EMBL/GenBank/DDBJ databases">
        <title>A draft genome of Kazachstania heterogenica Y-27499.</title>
        <authorList>
            <person name="Donic C."/>
            <person name="Kralova J.S."/>
            <person name="Fidel L."/>
            <person name="Ben-Dor S."/>
            <person name="Jung S."/>
        </authorList>
    </citation>
    <scope>NUCLEOTIDE SEQUENCE [LARGE SCALE GENOMIC DNA]</scope>
    <source>
        <strain evidence="18">Y27499</strain>
    </source>
</reference>
<evidence type="ECO:0000256" key="3">
    <source>
        <dbReference type="ARBA" id="ARBA00012810"/>
    </source>
</evidence>
<keyword evidence="8 15" id="KW-0819">tRNA processing</keyword>
<comment type="catalytic activity">
    <reaction evidence="12 15">
        <text>cytidine(4) in tRNA(Pro) + S-adenosyl-L-methionine = 2'-O-methylcytidine(4) in tRNA(Pro) + S-adenosyl-L-homocysteine + H(+)</text>
        <dbReference type="Rhea" id="RHEA:32767"/>
        <dbReference type="Rhea" id="RHEA-COMP:10397"/>
        <dbReference type="Rhea" id="RHEA-COMP:10398"/>
        <dbReference type="ChEBI" id="CHEBI:15378"/>
        <dbReference type="ChEBI" id="CHEBI:57856"/>
        <dbReference type="ChEBI" id="CHEBI:59789"/>
        <dbReference type="ChEBI" id="CHEBI:74495"/>
        <dbReference type="ChEBI" id="CHEBI:82748"/>
        <dbReference type="EC" id="2.1.1.225"/>
    </reaction>
</comment>
<keyword evidence="10 15" id="KW-0863">Zinc-finger</keyword>
<evidence type="ECO:0000259" key="16">
    <source>
        <dbReference type="PROSITE" id="PS51800"/>
    </source>
</evidence>
<dbReference type="PANTHER" id="PTHR12998:SF0">
    <property type="entry name" value="TRNA:M(4)X MODIFICATION ENZYME TRM13 HOMOLOG"/>
    <property type="match status" value="1"/>
</dbReference>
<dbReference type="Pfam" id="PF05206">
    <property type="entry name" value="TRM13"/>
    <property type="match status" value="1"/>
</dbReference>
<dbReference type="GO" id="GO:0106050">
    <property type="term" value="F:tRNA 2'-O-methyltransferase activity"/>
    <property type="evidence" value="ECO:0007669"/>
    <property type="project" value="UniProtKB-UniRule"/>
</dbReference>
<sequence length="457" mass="52769">MTDKHIENTKNNKTARLQCKFFIQKKNRQCGMTRRADEDYCSEHSILNKRLANKLVHNSPNDHATDLQRIPCPLDQKHTIKKSQLKKHLTKCNKFKLKHSNDSNTFYKLDLNTAQSTPSLPKPSLSPDTLNKTVDLLYQFFKSGEINELSTTVKFNKFMTETRVNTLSNQKHAIQQSSLIQNLLEYRYKDKLETDISTTTLERNLNVLEFGCGKAEFSRYFNQVIRDASADVSRLSPYFPRFRINNFLFIDRGSNRLKFDSKILSDSNGSNPPFIKRLKIDIKDLYVDDILSRDPFSSNKNILISKHLCGVATDLTLRCIANNPLLLDSLDSICIAMCCRHICDPDQYINPRFCTDLLKKFGSTLTYHEFFLTLTKLCSWATNGKRPGVQDCDLVELTENRFVTVKERETIGLMARRVIDEGRLQWVKQKFPHSKTDLIKYVSKDISLENVALLLSK</sequence>
<dbReference type="Pfam" id="PF05253">
    <property type="entry name" value="zf-U11-48K"/>
    <property type="match status" value="1"/>
</dbReference>
<name>A0AAN7VZI0_9SACH</name>
<comment type="catalytic activity">
    <reaction evidence="14 15">
        <text>adenosine(4) in tRNA(His) + S-adenosyl-L-methionine = 2'-O-methyladenosine(4) in tRNA(His) + S-adenosyl-L-homocysteine + H(+)</text>
        <dbReference type="Rhea" id="RHEA:43196"/>
        <dbReference type="Rhea" id="RHEA-COMP:10401"/>
        <dbReference type="Rhea" id="RHEA-COMP:10402"/>
        <dbReference type="ChEBI" id="CHEBI:15378"/>
        <dbReference type="ChEBI" id="CHEBI:57856"/>
        <dbReference type="ChEBI" id="CHEBI:59789"/>
        <dbReference type="ChEBI" id="CHEBI:74411"/>
        <dbReference type="ChEBI" id="CHEBI:74477"/>
        <dbReference type="EC" id="2.1.1.225"/>
    </reaction>
</comment>
<dbReference type="InterPro" id="IPR021721">
    <property type="entry name" value="Znf_CCCH-type_TRM13"/>
</dbReference>
<evidence type="ECO:0000313" key="18">
    <source>
        <dbReference type="Proteomes" id="UP001306508"/>
    </source>
</evidence>
<evidence type="ECO:0000256" key="13">
    <source>
        <dbReference type="ARBA" id="ARBA00048635"/>
    </source>
</evidence>
<keyword evidence="7 15" id="KW-0949">S-adenosyl-L-methionine</keyword>